<dbReference type="InterPro" id="IPR013083">
    <property type="entry name" value="Znf_RING/FYVE/PHD"/>
</dbReference>
<accession>A0A6S7HLI3</accession>
<organism evidence="10 11">
    <name type="scientific">Paramuricea clavata</name>
    <name type="common">Red gorgonian</name>
    <name type="synonym">Violescent sea-whip</name>
    <dbReference type="NCBI Taxonomy" id="317549"/>
    <lineage>
        <taxon>Eukaryota</taxon>
        <taxon>Metazoa</taxon>
        <taxon>Cnidaria</taxon>
        <taxon>Anthozoa</taxon>
        <taxon>Octocorallia</taxon>
        <taxon>Malacalcyonacea</taxon>
        <taxon>Plexauridae</taxon>
        <taxon>Paramuricea</taxon>
    </lineage>
</organism>
<dbReference type="InterPro" id="IPR045840">
    <property type="entry name" value="Ariadne"/>
</dbReference>
<dbReference type="Pfam" id="PF22191">
    <property type="entry name" value="IBR_1"/>
    <property type="match status" value="1"/>
</dbReference>
<dbReference type="Gene3D" id="1.20.120.1750">
    <property type="match status" value="1"/>
</dbReference>
<dbReference type="PROSITE" id="PS50089">
    <property type="entry name" value="ZF_RING_2"/>
    <property type="match status" value="1"/>
</dbReference>
<evidence type="ECO:0000256" key="4">
    <source>
        <dbReference type="ARBA" id="ARBA00022679"/>
    </source>
</evidence>
<dbReference type="SMART" id="SM00647">
    <property type="entry name" value="IBR"/>
    <property type="match status" value="2"/>
</dbReference>
<protein>
    <recommendedName>
        <fullName evidence="3">RBR-type E3 ubiquitin transferase</fullName>
        <ecNumber evidence="3">2.3.2.31</ecNumber>
    </recommendedName>
</protein>
<keyword evidence="5" id="KW-0479">Metal-binding</keyword>
<evidence type="ECO:0000256" key="7">
    <source>
        <dbReference type="ARBA" id="ARBA00022771"/>
    </source>
</evidence>
<dbReference type="GO" id="GO:0016567">
    <property type="term" value="P:protein ubiquitination"/>
    <property type="evidence" value="ECO:0007669"/>
    <property type="project" value="InterPro"/>
</dbReference>
<keyword evidence="8" id="KW-0833">Ubl conjugation pathway</keyword>
<comment type="caution">
    <text evidence="10">The sequence shown here is derived from an EMBL/GenBank/DDBJ whole genome shotgun (WGS) entry which is preliminary data.</text>
</comment>
<evidence type="ECO:0000313" key="10">
    <source>
        <dbReference type="EMBL" id="CAB4004373.1"/>
    </source>
</evidence>
<dbReference type="InterPro" id="IPR031127">
    <property type="entry name" value="E3_UB_ligase_RBR"/>
</dbReference>
<keyword evidence="11" id="KW-1185">Reference proteome</keyword>
<dbReference type="EMBL" id="CACRXK020004888">
    <property type="protein sequence ID" value="CAB4004373.1"/>
    <property type="molecule type" value="Genomic_DNA"/>
</dbReference>
<dbReference type="AlphaFoldDB" id="A0A6S7HLI3"/>
<dbReference type="InterPro" id="IPR002867">
    <property type="entry name" value="IBR_dom"/>
</dbReference>
<dbReference type="Pfam" id="PF19422">
    <property type="entry name" value="Ariadne"/>
    <property type="match status" value="1"/>
</dbReference>
<dbReference type="InterPro" id="IPR048962">
    <property type="entry name" value="ARIH1-like_UBL"/>
</dbReference>
<dbReference type="FunFam" id="3.30.40.10:FF:000019">
    <property type="entry name" value="RBR-type E3 ubiquitin transferase"/>
    <property type="match status" value="1"/>
</dbReference>
<dbReference type="PROSITE" id="PS51873">
    <property type="entry name" value="TRIAD"/>
    <property type="match status" value="1"/>
</dbReference>
<keyword evidence="10" id="KW-0436">Ligase</keyword>
<sequence length="512" mass="59461">MDSDEEDFSYEEEDDEGDDSCDFGVDADEGFDSTYDMPNTASGADDIFTYEVLTPDTIVSYMNTIIDEVDAVFQLTRPVARILLGHFKWDKEKLLERYYCGDQEKLFKDAHLVNPLAQSTLNKVQRLSRSNSGSTSSAFCDICLQVSTNIQTFQGLECHHEFCTRCWKEYLTSKIMDEQKENIACPAVKCDILVNETFVGRILNDQIVKRKYHHLIANSFVVNNRLIKWCPAPDCMNAVKASYSDANAVTCLCRHEFCFGCTEPVHEPVNCSLLKQWIKKCNDDSETANWISANTKECPKCQVTIEKNGGCNHMVCRNNSCKADFCWVCLGPWEPHGSNWYSCNRFDEKDSQNAREAQNKSRSSLERYLFYCNRYMNHIQSAKLECELEAKVVTKMNEMQKHNMSWIEVQFLTKAVKVLSMCRNTLKYTYVFAFYLQKNNQTVIFEDNQKDVEMATETLSEYLERDISSENLGCIKQKVQDKYRYCEMRRKVLLDHVNEGYERDFWEFQDIP</sequence>
<dbReference type="SUPFAM" id="SSF57850">
    <property type="entry name" value="RING/U-box"/>
    <property type="match status" value="3"/>
</dbReference>
<dbReference type="Pfam" id="PF21235">
    <property type="entry name" value="UBA_ARI1"/>
    <property type="match status" value="1"/>
</dbReference>
<gene>
    <name evidence="10" type="ORF">PACLA_8A036833</name>
</gene>
<name>A0A6S7HLI3_PARCT</name>
<dbReference type="OrthoDB" id="10009520at2759"/>
<dbReference type="InterPro" id="IPR001841">
    <property type="entry name" value="Znf_RING"/>
</dbReference>
<proteinExistence type="inferred from homology"/>
<keyword evidence="7" id="KW-0863">Zinc-finger</keyword>
<evidence type="ECO:0000256" key="5">
    <source>
        <dbReference type="ARBA" id="ARBA00022723"/>
    </source>
</evidence>
<keyword evidence="4" id="KW-0808">Transferase</keyword>
<dbReference type="Gene3D" id="3.30.40.10">
    <property type="entry name" value="Zinc/RING finger domain, C3HC4 (zinc finger)"/>
    <property type="match status" value="1"/>
</dbReference>
<dbReference type="Pfam" id="PF01485">
    <property type="entry name" value="IBR"/>
    <property type="match status" value="1"/>
</dbReference>
<comment type="catalytic activity">
    <reaction evidence="1">
        <text>[E2 ubiquitin-conjugating enzyme]-S-ubiquitinyl-L-cysteine + [acceptor protein]-L-lysine = [E2 ubiquitin-conjugating enzyme]-L-cysteine + [acceptor protein]-N(6)-ubiquitinyl-L-lysine.</text>
        <dbReference type="EC" id="2.3.2.31"/>
    </reaction>
</comment>
<evidence type="ECO:0000256" key="2">
    <source>
        <dbReference type="ARBA" id="ARBA00005884"/>
    </source>
</evidence>
<dbReference type="GO" id="GO:0016874">
    <property type="term" value="F:ligase activity"/>
    <property type="evidence" value="ECO:0007669"/>
    <property type="project" value="UniProtKB-KW"/>
</dbReference>
<evidence type="ECO:0000256" key="6">
    <source>
        <dbReference type="ARBA" id="ARBA00022737"/>
    </source>
</evidence>
<dbReference type="GO" id="GO:0061630">
    <property type="term" value="F:ubiquitin protein ligase activity"/>
    <property type="evidence" value="ECO:0007669"/>
    <property type="project" value="UniProtKB-EC"/>
</dbReference>
<keyword evidence="6" id="KW-0677">Repeat</keyword>
<evidence type="ECO:0000313" key="11">
    <source>
        <dbReference type="Proteomes" id="UP001152795"/>
    </source>
</evidence>
<dbReference type="EC" id="2.3.2.31" evidence="3"/>
<dbReference type="SMART" id="SM00184">
    <property type="entry name" value="RING"/>
    <property type="match status" value="2"/>
</dbReference>
<evidence type="ECO:0000256" key="1">
    <source>
        <dbReference type="ARBA" id="ARBA00001798"/>
    </source>
</evidence>
<dbReference type="CDD" id="cd20356">
    <property type="entry name" value="Rcat_RBR_HHARI-like"/>
    <property type="match status" value="1"/>
</dbReference>
<dbReference type="FunFam" id="1.20.120.1750:FF:000002">
    <property type="entry name" value="RBR-type E3 ubiquitin transferase"/>
    <property type="match status" value="1"/>
</dbReference>
<dbReference type="GO" id="GO:0008270">
    <property type="term" value="F:zinc ion binding"/>
    <property type="evidence" value="ECO:0007669"/>
    <property type="project" value="UniProtKB-KW"/>
</dbReference>
<dbReference type="CDD" id="cd20343">
    <property type="entry name" value="BRcat_RBR_HHARI-like"/>
    <property type="match status" value="1"/>
</dbReference>
<evidence type="ECO:0000256" key="9">
    <source>
        <dbReference type="ARBA" id="ARBA00022833"/>
    </source>
</evidence>
<reference evidence="10" key="1">
    <citation type="submission" date="2020-04" db="EMBL/GenBank/DDBJ databases">
        <authorList>
            <person name="Alioto T."/>
            <person name="Alioto T."/>
            <person name="Gomez Garrido J."/>
        </authorList>
    </citation>
    <scope>NUCLEOTIDE SEQUENCE</scope>
    <source>
        <strain evidence="10">A484AB</strain>
    </source>
</reference>
<evidence type="ECO:0000256" key="3">
    <source>
        <dbReference type="ARBA" id="ARBA00012251"/>
    </source>
</evidence>
<keyword evidence="9" id="KW-0862">Zinc</keyword>
<dbReference type="PANTHER" id="PTHR11685">
    <property type="entry name" value="RBR FAMILY RING FINGER AND IBR DOMAIN-CONTAINING"/>
    <property type="match status" value="1"/>
</dbReference>
<evidence type="ECO:0000256" key="8">
    <source>
        <dbReference type="ARBA" id="ARBA00022786"/>
    </source>
</evidence>
<comment type="similarity">
    <text evidence="2">Belongs to the RBR family. Ariadne subfamily.</text>
</comment>
<dbReference type="Proteomes" id="UP001152795">
    <property type="component" value="Unassembled WGS sequence"/>
</dbReference>
<dbReference type="InterPro" id="IPR044066">
    <property type="entry name" value="TRIAD_supradom"/>
</dbReference>